<protein>
    <submittedName>
        <fullName evidence="3">DUF4998 domain-containing protein</fullName>
    </submittedName>
</protein>
<sequence>MNIMKTIKYFALLCTMGLLSWLSSCTKTTGDAYKKYEKGGEITYPGRADSVLVNSGYNKVQVAVVLGNDPLVTKLKIYWNNQLDSVEAPVTHTAGKDTAKVIIPNLTEGNYNFTIYTYDSQNHKSVVSNASGVVYGPSYLASLTNRTLKSLAPSADGNKIEIAWGVAAGGELGVEVNYTALSGAAKTITVPPTVTATELPDFKESTQLTYRSLYKPDSSAFETFSPALSSVTLPKFERQLSKANFKIVILPTDVLEGGYGWLENYLWDESYNPPGFATQSKIPCWFTFDAGESASIDRFKVWQANDRLYDLQSVKTFELYGSNSPAADGSWASWTKIGSYTSVKPSGLPVGQTTQADIDFAKAGEEFTAPDGTAKFRYYRFKLLTNWGGGNFMTMEEFSFYTRDRK</sequence>
<dbReference type="Pfam" id="PF16391">
    <property type="entry name" value="DUF5000"/>
    <property type="match status" value="1"/>
</dbReference>
<gene>
    <name evidence="3" type="ORF">GCM10022210_43950</name>
</gene>
<reference evidence="4" key="1">
    <citation type="journal article" date="2019" name="Int. J. Syst. Evol. Microbiol.">
        <title>The Global Catalogue of Microorganisms (GCM) 10K type strain sequencing project: providing services to taxonomists for standard genome sequencing and annotation.</title>
        <authorList>
            <consortium name="The Broad Institute Genomics Platform"/>
            <consortium name="The Broad Institute Genome Sequencing Center for Infectious Disease"/>
            <person name="Wu L."/>
            <person name="Ma J."/>
        </authorList>
    </citation>
    <scope>NUCLEOTIDE SEQUENCE [LARGE SCALE GENOMIC DNA]</scope>
    <source>
        <strain evidence="4">JCM 16601</strain>
    </source>
</reference>
<keyword evidence="4" id="KW-1185">Reference proteome</keyword>
<evidence type="ECO:0000313" key="3">
    <source>
        <dbReference type="EMBL" id="GAA3986687.1"/>
    </source>
</evidence>
<dbReference type="EMBL" id="BAAAZC010000029">
    <property type="protein sequence ID" value="GAA3986687.1"/>
    <property type="molecule type" value="Genomic_DNA"/>
</dbReference>
<feature type="domain" description="DUF5000" evidence="2">
    <location>
        <begin position="267"/>
        <end position="401"/>
    </location>
</feature>
<dbReference type="InterPro" id="IPR008979">
    <property type="entry name" value="Galactose-bd-like_sf"/>
</dbReference>
<accession>A0ABP7QR40</accession>
<feature type="signal peptide" evidence="1">
    <location>
        <begin position="1"/>
        <end position="26"/>
    </location>
</feature>
<keyword evidence="1" id="KW-0732">Signal</keyword>
<dbReference type="SUPFAM" id="SSF49785">
    <property type="entry name" value="Galactose-binding domain-like"/>
    <property type="match status" value="1"/>
</dbReference>
<dbReference type="PROSITE" id="PS51257">
    <property type="entry name" value="PROKAR_LIPOPROTEIN"/>
    <property type="match status" value="1"/>
</dbReference>
<dbReference type="Gene3D" id="2.60.120.260">
    <property type="entry name" value="Galactose-binding domain-like"/>
    <property type="match status" value="1"/>
</dbReference>
<name>A0ABP7QR40_9SPHI</name>
<dbReference type="Proteomes" id="UP001500742">
    <property type="component" value="Unassembled WGS sequence"/>
</dbReference>
<proteinExistence type="predicted"/>
<comment type="caution">
    <text evidence="3">The sequence shown here is derived from an EMBL/GenBank/DDBJ whole genome shotgun (WGS) entry which is preliminary data.</text>
</comment>
<evidence type="ECO:0000259" key="2">
    <source>
        <dbReference type="Pfam" id="PF16391"/>
    </source>
</evidence>
<dbReference type="Pfam" id="PF16389">
    <property type="entry name" value="DUF4998"/>
    <property type="match status" value="1"/>
</dbReference>
<dbReference type="InterPro" id="IPR032164">
    <property type="entry name" value="DUF5000"/>
</dbReference>
<feature type="chain" id="PRO_5046455963" evidence="1">
    <location>
        <begin position="27"/>
        <end position="406"/>
    </location>
</feature>
<evidence type="ECO:0000313" key="4">
    <source>
        <dbReference type="Proteomes" id="UP001500742"/>
    </source>
</evidence>
<evidence type="ECO:0000256" key="1">
    <source>
        <dbReference type="SAM" id="SignalP"/>
    </source>
</evidence>
<organism evidence="3 4">
    <name type="scientific">Mucilaginibacter dorajii</name>
    <dbReference type="NCBI Taxonomy" id="692994"/>
    <lineage>
        <taxon>Bacteria</taxon>
        <taxon>Pseudomonadati</taxon>
        <taxon>Bacteroidota</taxon>
        <taxon>Sphingobacteriia</taxon>
        <taxon>Sphingobacteriales</taxon>
        <taxon>Sphingobacteriaceae</taxon>
        <taxon>Mucilaginibacter</taxon>
    </lineage>
</organism>